<dbReference type="SUPFAM" id="SSF81383">
    <property type="entry name" value="F-box domain"/>
    <property type="match status" value="1"/>
</dbReference>
<dbReference type="InterPro" id="IPR044809">
    <property type="entry name" value="AUF1-like"/>
</dbReference>
<evidence type="ECO:0000313" key="3">
    <source>
        <dbReference type="Proteomes" id="UP000245207"/>
    </source>
</evidence>
<dbReference type="OrthoDB" id="2242903at2759"/>
<accession>A0A2U1MI27</accession>
<proteinExistence type="predicted"/>
<evidence type="ECO:0000313" key="2">
    <source>
        <dbReference type="EMBL" id="PWA60868.1"/>
    </source>
</evidence>
<feature type="transmembrane region" description="Helical" evidence="1">
    <location>
        <begin position="134"/>
        <end position="159"/>
    </location>
</feature>
<name>A0A2U1MI27_ARTAN</name>
<reference evidence="2 3" key="1">
    <citation type="journal article" date="2018" name="Mol. Plant">
        <title>The genome of Artemisia annua provides insight into the evolution of Asteraceae family and artemisinin biosynthesis.</title>
        <authorList>
            <person name="Shen Q."/>
            <person name="Zhang L."/>
            <person name="Liao Z."/>
            <person name="Wang S."/>
            <person name="Yan T."/>
            <person name="Shi P."/>
            <person name="Liu M."/>
            <person name="Fu X."/>
            <person name="Pan Q."/>
            <person name="Wang Y."/>
            <person name="Lv Z."/>
            <person name="Lu X."/>
            <person name="Zhang F."/>
            <person name="Jiang W."/>
            <person name="Ma Y."/>
            <person name="Chen M."/>
            <person name="Hao X."/>
            <person name="Li L."/>
            <person name="Tang Y."/>
            <person name="Lv G."/>
            <person name="Zhou Y."/>
            <person name="Sun X."/>
            <person name="Brodelius P.E."/>
            <person name="Rose J.K.C."/>
            <person name="Tang K."/>
        </authorList>
    </citation>
    <scope>NUCLEOTIDE SEQUENCE [LARGE SCALE GENOMIC DNA]</scope>
    <source>
        <strain evidence="3">cv. Huhao1</strain>
        <tissue evidence="2">Leaf</tissue>
    </source>
</reference>
<keyword evidence="3" id="KW-1185">Reference proteome</keyword>
<dbReference type="EMBL" id="PKPP01005239">
    <property type="protein sequence ID" value="PWA60868.1"/>
    <property type="molecule type" value="Genomic_DNA"/>
</dbReference>
<evidence type="ECO:0000256" key="1">
    <source>
        <dbReference type="SAM" id="Phobius"/>
    </source>
</evidence>
<protein>
    <recommendedName>
        <fullName evidence="4">F-box domain-containing protein</fullName>
    </recommendedName>
</protein>
<organism evidence="2 3">
    <name type="scientific">Artemisia annua</name>
    <name type="common">Sweet wormwood</name>
    <dbReference type="NCBI Taxonomy" id="35608"/>
    <lineage>
        <taxon>Eukaryota</taxon>
        <taxon>Viridiplantae</taxon>
        <taxon>Streptophyta</taxon>
        <taxon>Embryophyta</taxon>
        <taxon>Tracheophyta</taxon>
        <taxon>Spermatophyta</taxon>
        <taxon>Magnoliopsida</taxon>
        <taxon>eudicotyledons</taxon>
        <taxon>Gunneridae</taxon>
        <taxon>Pentapetalae</taxon>
        <taxon>asterids</taxon>
        <taxon>campanulids</taxon>
        <taxon>Asterales</taxon>
        <taxon>Asteraceae</taxon>
        <taxon>Asteroideae</taxon>
        <taxon>Anthemideae</taxon>
        <taxon>Artemisiinae</taxon>
        <taxon>Artemisia</taxon>
    </lineage>
</organism>
<dbReference type="AlphaFoldDB" id="A0A2U1MI27"/>
<gene>
    <name evidence="2" type="ORF">CTI12_AA341070</name>
</gene>
<keyword evidence="1" id="KW-0472">Membrane</keyword>
<dbReference type="Proteomes" id="UP000245207">
    <property type="component" value="Unassembled WGS sequence"/>
</dbReference>
<sequence>MDKLPEPLFLEILSRLDDLADVSRCRIASKTFVTACPHFRSINHQCTLKQYLNSRPSTVSSSSKVSKLKVVETVRIGIDNELRDLSYRDVEDESDDMYLTDGEFVKLWLLRVSGEMKSLSISDFWLQSCRRRSVLLSLVSSYCKFFIYANLNLAFILYIGML</sequence>
<comment type="caution">
    <text evidence="2">The sequence shown here is derived from an EMBL/GenBank/DDBJ whole genome shotgun (WGS) entry which is preliminary data.</text>
</comment>
<keyword evidence="1" id="KW-0812">Transmembrane</keyword>
<dbReference type="PANTHER" id="PTHR31215">
    <property type="entry name" value="OS05G0510400 PROTEIN-RELATED"/>
    <property type="match status" value="1"/>
</dbReference>
<dbReference type="InterPro" id="IPR036047">
    <property type="entry name" value="F-box-like_dom_sf"/>
</dbReference>
<keyword evidence="1" id="KW-1133">Transmembrane helix</keyword>
<evidence type="ECO:0008006" key="4">
    <source>
        <dbReference type="Google" id="ProtNLM"/>
    </source>
</evidence>